<name>A0A9R1V114_LACSA</name>
<proteinExistence type="predicted"/>
<comment type="caution">
    <text evidence="1">The sequence shown here is derived from an EMBL/GenBank/DDBJ whole genome shotgun (WGS) entry which is preliminary data.</text>
</comment>
<dbReference type="EMBL" id="NBSK02000007">
    <property type="protein sequence ID" value="KAJ0196934.1"/>
    <property type="molecule type" value="Genomic_DNA"/>
</dbReference>
<evidence type="ECO:0000313" key="1">
    <source>
        <dbReference type="EMBL" id="KAJ0196934.1"/>
    </source>
</evidence>
<sequence length="376" mass="42461">MKTNETSFQHMLVCVKNVKQEDVEEWDEGMPLPGDIIEGIAASDSCTLEDIEDRLFVPTKGKAELRLQLRRMSKKNDEGLVWLKVRRGNQMLHLCVRVVHEKRFRLHRKFSFRAASNDKHVAVLDNLDFDQCTELQEMSRRAVNVVPRGFNQEAIKYEWRRKVATYLPDHRSTVVSSILFMPLANEHDINSTTTRAMAWFSAAVSSGTPIVFVNIQTEQISSSKKCNSSRVPTQNVHGIRLWFLPGTEEIPIELIPEPGENRFGIDVKRTDEGFVCIFAVTIGSAADRAGLRQLFENSIEMGHMVVISRLEGKNVMPTMVSSDGLLHCCNHDDIRDTLVGAVDQLESISLHIMSWPTTQNIHTTQPVGAAALRPPM</sequence>
<dbReference type="AlphaFoldDB" id="A0A9R1V114"/>
<accession>A0A9R1V114</accession>
<dbReference type="Proteomes" id="UP000235145">
    <property type="component" value="Unassembled WGS sequence"/>
</dbReference>
<protein>
    <submittedName>
        <fullName evidence="1">Uncharacterized protein</fullName>
    </submittedName>
</protein>
<dbReference type="OrthoDB" id="741600at2759"/>
<dbReference type="PANTHER" id="PTHR33984">
    <property type="entry name" value="OS02G0717600 PROTEIN"/>
    <property type="match status" value="1"/>
</dbReference>
<organism evidence="1 2">
    <name type="scientific">Lactuca sativa</name>
    <name type="common">Garden lettuce</name>
    <dbReference type="NCBI Taxonomy" id="4236"/>
    <lineage>
        <taxon>Eukaryota</taxon>
        <taxon>Viridiplantae</taxon>
        <taxon>Streptophyta</taxon>
        <taxon>Embryophyta</taxon>
        <taxon>Tracheophyta</taxon>
        <taxon>Spermatophyta</taxon>
        <taxon>Magnoliopsida</taxon>
        <taxon>eudicotyledons</taxon>
        <taxon>Gunneridae</taxon>
        <taxon>Pentapetalae</taxon>
        <taxon>asterids</taxon>
        <taxon>campanulids</taxon>
        <taxon>Asterales</taxon>
        <taxon>Asteraceae</taxon>
        <taxon>Cichorioideae</taxon>
        <taxon>Cichorieae</taxon>
        <taxon>Lactucinae</taxon>
        <taxon>Lactuca</taxon>
    </lineage>
</organism>
<gene>
    <name evidence="1" type="ORF">LSAT_V11C700366450</name>
</gene>
<keyword evidence="2" id="KW-1185">Reference proteome</keyword>
<dbReference type="PANTHER" id="PTHR33984:SF10">
    <property type="entry name" value="S1 MOTIF DOMAIN-CONTAINING PROTEIN"/>
    <property type="match status" value="1"/>
</dbReference>
<reference evidence="1 2" key="1">
    <citation type="journal article" date="2017" name="Nat. Commun.">
        <title>Genome assembly with in vitro proximity ligation data and whole-genome triplication in lettuce.</title>
        <authorList>
            <person name="Reyes-Chin-Wo S."/>
            <person name="Wang Z."/>
            <person name="Yang X."/>
            <person name="Kozik A."/>
            <person name="Arikit S."/>
            <person name="Song C."/>
            <person name="Xia L."/>
            <person name="Froenicke L."/>
            <person name="Lavelle D.O."/>
            <person name="Truco M.J."/>
            <person name="Xia R."/>
            <person name="Zhu S."/>
            <person name="Xu C."/>
            <person name="Xu H."/>
            <person name="Xu X."/>
            <person name="Cox K."/>
            <person name="Korf I."/>
            <person name="Meyers B.C."/>
            <person name="Michelmore R.W."/>
        </authorList>
    </citation>
    <scope>NUCLEOTIDE SEQUENCE [LARGE SCALE GENOMIC DNA]</scope>
    <source>
        <strain evidence="2">cv. Salinas</strain>
        <tissue evidence="1">Seedlings</tissue>
    </source>
</reference>
<evidence type="ECO:0000313" key="2">
    <source>
        <dbReference type="Proteomes" id="UP000235145"/>
    </source>
</evidence>